<dbReference type="EMBL" id="QGKX02000095">
    <property type="protein sequence ID" value="KAF3573335.1"/>
    <property type="molecule type" value="Genomic_DNA"/>
</dbReference>
<organism evidence="1 2">
    <name type="scientific">Brassica cretica</name>
    <name type="common">Mustard</name>
    <dbReference type="NCBI Taxonomy" id="69181"/>
    <lineage>
        <taxon>Eukaryota</taxon>
        <taxon>Viridiplantae</taxon>
        <taxon>Streptophyta</taxon>
        <taxon>Embryophyta</taxon>
        <taxon>Tracheophyta</taxon>
        <taxon>Spermatophyta</taxon>
        <taxon>Magnoliopsida</taxon>
        <taxon>eudicotyledons</taxon>
        <taxon>Gunneridae</taxon>
        <taxon>Pentapetalae</taxon>
        <taxon>rosids</taxon>
        <taxon>malvids</taxon>
        <taxon>Brassicales</taxon>
        <taxon>Brassicaceae</taxon>
        <taxon>Brassiceae</taxon>
        <taxon>Brassica</taxon>
    </lineage>
</organism>
<dbReference type="Proteomes" id="UP000712600">
    <property type="component" value="Unassembled WGS sequence"/>
</dbReference>
<proteinExistence type="predicted"/>
<gene>
    <name evidence="1" type="ORF">F2Q69_00062487</name>
</gene>
<comment type="caution">
    <text evidence="1">The sequence shown here is derived from an EMBL/GenBank/DDBJ whole genome shotgun (WGS) entry which is preliminary data.</text>
</comment>
<evidence type="ECO:0000313" key="2">
    <source>
        <dbReference type="Proteomes" id="UP000712600"/>
    </source>
</evidence>
<name>A0A8S9RKX8_BRACR</name>
<dbReference type="AlphaFoldDB" id="A0A8S9RKX8"/>
<accession>A0A8S9RKX8</accession>
<protein>
    <submittedName>
        <fullName evidence="1">Uncharacterized protein</fullName>
    </submittedName>
</protein>
<reference evidence="1" key="1">
    <citation type="submission" date="2019-12" db="EMBL/GenBank/DDBJ databases">
        <title>Genome sequencing and annotation of Brassica cretica.</title>
        <authorList>
            <person name="Studholme D.J."/>
            <person name="Sarris P."/>
        </authorList>
    </citation>
    <scope>NUCLEOTIDE SEQUENCE</scope>
    <source>
        <strain evidence="1">PFS-109/04</strain>
        <tissue evidence="1">Leaf</tissue>
    </source>
</reference>
<sequence>MGLRFSLGSNESYGSRYGNVGALVLSLASAPTPPLNIAKIFSSPPTESELCSASINLTQRCFFCSIPATPVSSMRLFKRSENIEPGIPAYVVSARCHCSTLSPHPQQTNHSKLNSATHGPPGIYALMLSLIQLDEMCFCLVSVTLWLQHGNVERWSQ</sequence>
<evidence type="ECO:0000313" key="1">
    <source>
        <dbReference type="EMBL" id="KAF3573335.1"/>
    </source>
</evidence>